<reference evidence="2" key="1">
    <citation type="submission" date="2016-06" db="EMBL/GenBank/DDBJ databases">
        <title>Complete genome sequence of Actinoalloteichus fjordicus DSM 46855 (=ADI127-17), type strain of the new species Actinoalloteichus fjordicus.</title>
        <authorList>
            <person name="Ruckert C."/>
            <person name="Nouioui I."/>
            <person name="Willmese J."/>
            <person name="van Wezel G."/>
            <person name="Klenk H.-P."/>
            <person name="Kalinowski J."/>
            <person name="Zotchev S.B."/>
        </authorList>
    </citation>
    <scope>NUCLEOTIDE SEQUENCE [LARGE SCALE GENOMIC DNA]</scope>
    <source>
        <strain evidence="2">ADI127-7</strain>
    </source>
</reference>
<name>A0AAC9PV36_9PSEU</name>
<dbReference type="Proteomes" id="UP000185511">
    <property type="component" value="Chromosome"/>
</dbReference>
<evidence type="ECO:0000313" key="2">
    <source>
        <dbReference type="Proteomes" id="UP000185511"/>
    </source>
</evidence>
<sequence>MGAGAGINTYVRNSVQGQARRAGELRADGLPILVDCGAADEFLLHDGAVHLHEVVTELGIAHSFRLVEGAGHVGPEAASRTKDAIRFIGAAVTSRGPRPTVGSSNR</sequence>
<dbReference type="SUPFAM" id="SSF53474">
    <property type="entry name" value="alpha/beta-Hydrolases"/>
    <property type="match status" value="1"/>
</dbReference>
<gene>
    <name evidence="1" type="ORF">UA74_27850</name>
</gene>
<organism evidence="1 2">
    <name type="scientific">Actinoalloteichus fjordicus</name>
    <dbReference type="NCBI Taxonomy" id="1612552"/>
    <lineage>
        <taxon>Bacteria</taxon>
        <taxon>Bacillati</taxon>
        <taxon>Actinomycetota</taxon>
        <taxon>Actinomycetes</taxon>
        <taxon>Pseudonocardiales</taxon>
        <taxon>Pseudonocardiaceae</taxon>
        <taxon>Actinoalloteichus</taxon>
    </lineage>
</organism>
<dbReference type="KEGG" id="acad:UA74_27850"/>
<keyword evidence="2" id="KW-1185">Reference proteome</keyword>
<accession>A0AAC9PV36</accession>
<dbReference type="AlphaFoldDB" id="A0AAC9PV36"/>
<dbReference type="Gene3D" id="3.40.50.1820">
    <property type="entry name" value="alpha/beta hydrolase"/>
    <property type="match status" value="1"/>
</dbReference>
<evidence type="ECO:0000313" key="1">
    <source>
        <dbReference type="EMBL" id="APU17571.1"/>
    </source>
</evidence>
<dbReference type="EMBL" id="CP016076">
    <property type="protein sequence ID" value="APU17571.1"/>
    <property type="molecule type" value="Genomic_DNA"/>
</dbReference>
<dbReference type="InterPro" id="IPR029058">
    <property type="entry name" value="AB_hydrolase_fold"/>
</dbReference>
<proteinExistence type="predicted"/>
<protein>
    <submittedName>
        <fullName evidence="1">Uncharacterized protein</fullName>
    </submittedName>
</protein>